<evidence type="ECO:0000313" key="2">
    <source>
        <dbReference type="EMBL" id="GCD33181.1"/>
    </source>
</evidence>
<name>A0A7U9KQY8_9ACTN</name>
<dbReference type="InterPro" id="IPR013830">
    <property type="entry name" value="SGNH_hydro"/>
</dbReference>
<protein>
    <submittedName>
        <fullName evidence="2">SGNH hydrolase</fullName>
    </submittedName>
</protein>
<dbReference type="PANTHER" id="PTHR43784:SF2">
    <property type="entry name" value="GDSL-LIKE LIPASE_ACYLHYDROLASE, PUTATIVE (AFU_ORTHOLOGUE AFUA_2G00820)-RELATED"/>
    <property type="match status" value="1"/>
</dbReference>
<keyword evidence="2" id="KW-0378">Hydrolase</keyword>
<dbReference type="Proteomes" id="UP000287830">
    <property type="component" value="Unassembled WGS sequence"/>
</dbReference>
<dbReference type="InterPro" id="IPR053140">
    <property type="entry name" value="GDSL_Rv0518-like"/>
</dbReference>
<comment type="caution">
    <text evidence="2">The sequence shown here is derived from an EMBL/GenBank/DDBJ whole genome shotgun (WGS) entry which is preliminary data.</text>
</comment>
<reference evidence="2 3" key="1">
    <citation type="submission" date="2018-11" db="EMBL/GenBank/DDBJ databases">
        <title>Whole genome sequence of Streptomyces chrestomyceticus NBRC 13444(T).</title>
        <authorList>
            <person name="Komaki H."/>
            <person name="Tamura T."/>
        </authorList>
    </citation>
    <scope>NUCLEOTIDE SEQUENCE [LARGE SCALE GENOMIC DNA]</scope>
    <source>
        <strain evidence="2 3">NBRC 13444</strain>
    </source>
</reference>
<organism evidence="2 3">
    <name type="scientific">Streptomyces chrestomyceticus JCM 4735</name>
    <dbReference type="NCBI Taxonomy" id="1306181"/>
    <lineage>
        <taxon>Bacteria</taxon>
        <taxon>Bacillati</taxon>
        <taxon>Actinomycetota</taxon>
        <taxon>Actinomycetes</taxon>
        <taxon>Kitasatosporales</taxon>
        <taxon>Streptomycetaceae</taxon>
        <taxon>Streptomyces</taxon>
    </lineage>
</organism>
<sequence length="436" mass="46568">MTLPWIGTGYVRIPEGWVSRRPLSRLVLTATTTKARVTTMNSTTANPGPVWHAGWSTAVQRPSTGFDKNWSEEGFADQTVRQLVRVTGSGTAARVRLSNRFGSTPLEVGGATLARTDRGAAVQDGTTRPLTFSGAGSVRIPAGGEVWSDPAELPVTLFDQLTVSLYFPRPTGPTTFHAQAFTTAYRAEGDQLTAADPAVFTETSVSWYVLADIELADGGPARRDTVVTFGDSLTDGFASTTDADHRYPDALAERLAAAGRARPVLNAGIGGNLLLNDAPWFGERAAARFRRDVLDKPGVRTVIVLVGLNDIGFSEADQSEFPTYRPNPDLSAAQLIEGYRALIAAAHPAGVRVIGGTITPFQGSEYHTPHAETKRQEINTWIRTSGAFDAVADFATALSDPSNPQALLPAYDSGDRKHPGDAGYRVMASVIDPATL</sequence>
<accession>A0A7U9KQY8</accession>
<dbReference type="GO" id="GO:0016787">
    <property type="term" value="F:hydrolase activity"/>
    <property type="evidence" value="ECO:0007669"/>
    <property type="project" value="UniProtKB-KW"/>
</dbReference>
<dbReference type="Pfam" id="PF13472">
    <property type="entry name" value="Lipase_GDSL_2"/>
    <property type="match status" value="1"/>
</dbReference>
<dbReference type="AlphaFoldDB" id="A0A7U9KQY8"/>
<proteinExistence type="predicted"/>
<gene>
    <name evidence="2" type="ORF">OEIGOIKO_00900</name>
</gene>
<dbReference type="EMBL" id="BHZC01000001">
    <property type="protein sequence ID" value="GCD33181.1"/>
    <property type="molecule type" value="Genomic_DNA"/>
</dbReference>
<feature type="domain" description="SGNH hydrolase-type esterase" evidence="1">
    <location>
        <begin position="229"/>
        <end position="426"/>
    </location>
</feature>
<dbReference type="PANTHER" id="PTHR43784">
    <property type="entry name" value="GDSL-LIKE LIPASE/ACYLHYDROLASE, PUTATIVE (AFU_ORTHOLOGUE AFUA_2G00820)-RELATED"/>
    <property type="match status" value="1"/>
</dbReference>
<dbReference type="InterPro" id="IPR036514">
    <property type="entry name" value="SGNH_hydro_sf"/>
</dbReference>
<evidence type="ECO:0000313" key="3">
    <source>
        <dbReference type="Proteomes" id="UP000287830"/>
    </source>
</evidence>
<evidence type="ECO:0000259" key="1">
    <source>
        <dbReference type="Pfam" id="PF13472"/>
    </source>
</evidence>
<dbReference type="SUPFAM" id="SSF52266">
    <property type="entry name" value="SGNH hydrolase"/>
    <property type="match status" value="1"/>
</dbReference>
<dbReference type="CDD" id="cd01830">
    <property type="entry name" value="XynE_like"/>
    <property type="match status" value="1"/>
</dbReference>
<dbReference type="Gene3D" id="3.40.50.1110">
    <property type="entry name" value="SGNH hydrolase"/>
    <property type="match status" value="1"/>
</dbReference>